<accession>A0A1B8TYB8</accession>
<proteinExistence type="predicted"/>
<protein>
    <recommendedName>
        <fullName evidence="3">SPOR domain-containing protein</fullName>
    </recommendedName>
</protein>
<organism evidence="1 2">
    <name type="scientific">Polaribacter vadi</name>
    <dbReference type="NCBI Taxonomy" id="1774273"/>
    <lineage>
        <taxon>Bacteria</taxon>
        <taxon>Pseudomonadati</taxon>
        <taxon>Bacteroidota</taxon>
        <taxon>Flavobacteriia</taxon>
        <taxon>Flavobacteriales</taxon>
        <taxon>Flavobacteriaceae</taxon>
    </lineage>
</organism>
<reference evidence="2" key="1">
    <citation type="submission" date="2016-02" db="EMBL/GenBank/DDBJ databases">
        <authorList>
            <person name="Shin S.-K."/>
            <person name="Yi H."/>
            <person name="Kim E."/>
        </authorList>
    </citation>
    <scope>NUCLEOTIDE SEQUENCE [LARGE SCALE GENOMIC DNA]</scope>
    <source>
        <strain evidence="2">LPB0003</strain>
    </source>
</reference>
<dbReference type="AlphaFoldDB" id="A0A1B8TYB8"/>
<evidence type="ECO:0000313" key="1">
    <source>
        <dbReference type="EMBL" id="OBY64489.1"/>
    </source>
</evidence>
<gene>
    <name evidence="1" type="ORF">LPB3_08910</name>
</gene>
<comment type="caution">
    <text evidence="1">The sequence shown here is derived from an EMBL/GenBank/DDBJ whole genome shotgun (WGS) entry which is preliminary data.</text>
</comment>
<evidence type="ECO:0000313" key="2">
    <source>
        <dbReference type="Proteomes" id="UP000092584"/>
    </source>
</evidence>
<sequence>MNIPEPEYPEMIRKSDSNTLTQLQIDEATKQITTETLEEVPEEITQKTPTETFKNASKEAIKIEQKETVKEAPKVEKKQVSKIEEKKVSIDTSGLIYTVQIAAVDRKSEKFSAINNVITYNENSLVKYSLGAFKTLKEANKYRLQINKKYKGAFVKALRNNVPVSIK</sequence>
<dbReference type="STRING" id="1774273.LPB03_03585"/>
<name>A0A1B8TYB8_9FLAO</name>
<keyword evidence="2" id="KW-1185">Reference proteome</keyword>
<dbReference type="Proteomes" id="UP000092584">
    <property type="component" value="Unassembled WGS sequence"/>
</dbReference>
<evidence type="ECO:0008006" key="3">
    <source>
        <dbReference type="Google" id="ProtNLM"/>
    </source>
</evidence>
<dbReference type="EMBL" id="LSFM01000022">
    <property type="protein sequence ID" value="OBY64489.1"/>
    <property type="molecule type" value="Genomic_DNA"/>
</dbReference>